<accession>C2KV97</accession>
<protein>
    <submittedName>
        <fullName evidence="1">Uncharacterized protein</fullName>
    </submittedName>
</protein>
<dbReference type="EMBL" id="ACKX01000046">
    <property type="protein sequence ID" value="EEJ52310.1"/>
    <property type="molecule type" value="Genomic_DNA"/>
</dbReference>
<gene>
    <name evidence="1" type="ORF">HMPREF6123_0416</name>
</gene>
<proteinExistence type="predicted"/>
<reference evidence="1 2" key="1">
    <citation type="submission" date="2009-04" db="EMBL/GenBank/DDBJ databases">
        <authorList>
            <person name="Qin X."/>
            <person name="Bachman B."/>
            <person name="Battles P."/>
            <person name="Bell A."/>
            <person name="Bess C."/>
            <person name="Bickham C."/>
            <person name="Chaboub L."/>
            <person name="Chen D."/>
            <person name="Coyle M."/>
            <person name="Deiros D.R."/>
            <person name="Dinh H."/>
            <person name="Forbes L."/>
            <person name="Fowler G."/>
            <person name="Francisco L."/>
            <person name="Fu Q."/>
            <person name="Gubbala S."/>
            <person name="Hale W."/>
            <person name="Han Y."/>
            <person name="Hemphill L."/>
            <person name="Highlander S.K."/>
            <person name="Hirani K."/>
            <person name="Hogues M."/>
            <person name="Jackson L."/>
            <person name="Jakkamsetti A."/>
            <person name="Javaid M."/>
            <person name="Jiang H."/>
            <person name="Korchina V."/>
            <person name="Kovar C."/>
            <person name="Lara F."/>
            <person name="Lee S."/>
            <person name="Mata R."/>
            <person name="Mathew T."/>
            <person name="Moen C."/>
            <person name="Morales K."/>
            <person name="Munidasa M."/>
            <person name="Nazareth L."/>
            <person name="Ngo R."/>
            <person name="Nguyen L."/>
            <person name="Okwuonu G."/>
            <person name="Ongeri F."/>
            <person name="Patil S."/>
            <person name="Petrosino J."/>
            <person name="Pham C."/>
            <person name="Pham P."/>
            <person name="Pu L.-L."/>
            <person name="Puazo M."/>
            <person name="Raj R."/>
            <person name="Reid J."/>
            <person name="Rouhana J."/>
            <person name="Saada N."/>
            <person name="Shang Y."/>
            <person name="Simmons D."/>
            <person name="Thornton R."/>
            <person name="Warren J."/>
            <person name="Weissenberger G."/>
            <person name="Zhang J."/>
            <person name="Zhang L."/>
            <person name="Zhou C."/>
            <person name="Zhu D."/>
            <person name="Muzny D."/>
            <person name="Worley K."/>
            <person name="Gibbs R."/>
        </authorList>
    </citation>
    <scope>NUCLEOTIDE SEQUENCE [LARGE SCALE GENOMIC DNA]</scope>
    <source>
        <strain evidence="1 2">F0268</strain>
    </source>
</reference>
<dbReference type="Proteomes" id="UP000004121">
    <property type="component" value="Unassembled WGS sequence"/>
</dbReference>
<organism evidence="1 2">
    <name type="scientific">Oribacterium sinus F0268</name>
    <dbReference type="NCBI Taxonomy" id="585501"/>
    <lineage>
        <taxon>Bacteria</taxon>
        <taxon>Bacillati</taxon>
        <taxon>Bacillota</taxon>
        <taxon>Clostridia</taxon>
        <taxon>Lachnospirales</taxon>
        <taxon>Lachnospiraceae</taxon>
        <taxon>Oribacterium</taxon>
    </lineage>
</organism>
<name>C2KV97_9FIRM</name>
<keyword evidence="2" id="KW-1185">Reference proteome</keyword>
<comment type="caution">
    <text evidence="1">The sequence shown here is derived from an EMBL/GenBank/DDBJ whole genome shotgun (WGS) entry which is preliminary data.</text>
</comment>
<evidence type="ECO:0000313" key="1">
    <source>
        <dbReference type="EMBL" id="EEJ52310.1"/>
    </source>
</evidence>
<sequence length="41" mass="4702">MIDIPFLPLYTGGGENIGFSTLFYKGKLRYRNPNSRFPLHA</sequence>
<dbReference type="AlphaFoldDB" id="C2KV97"/>
<dbReference type="HOGENOM" id="CLU_3273665_0_0_9"/>
<evidence type="ECO:0000313" key="2">
    <source>
        <dbReference type="Proteomes" id="UP000004121"/>
    </source>
</evidence>
<dbReference type="InParanoid" id="C2KV97"/>